<feature type="domain" description="DUF4283" evidence="1">
    <location>
        <begin position="51"/>
        <end position="106"/>
    </location>
</feature>
<gene>
    <name evidence="2" type="ORF">FRX31_024068</name>
</gene>
<dbReference type="Proteomes" id="UP000554482">
    <property type="component" value="Unassembled WGS sequence"/>
</dbReference>
<evidence type="ECO:0000259" key="1">
    <source>
        <dbReference type="Pfam" id="PF14111"/>
    </source>
</evidence>
<evidence type="ECO:0000313" key="3">
    <source>
        <dbReference type="Proteomes" id="UP000554482"/>
    </source>
</evidence>
<protein>
    <recommendedName>
        <fullName evidence="1">DUF4283 domain-containing protein</fullName>
    </recommendedName>
</protein>
<dbReference type="InterPro" id="IPR025558">
    <property type="entry name" value="DUF4283"/>
</dbReference>
<comment type="caution">
    <text evidence="2">The sequence shown here is derived from an EMBL/GenBank/DDBJ whole genome shotgun (WGS) entry which is preliminary data.</text>
</comment>
<organism evidence="2 3">
    <name type="scientific">Thalictrum thalictroides</name>
    <name type="common">Rue-anemone</name>
    <name type="synonym">Anemone thalictroides</name>
    <dbReference type="NCBI Taxonomy" id="46969"/>
    <lineage>
        <taxon>Eukaryota</taxon>
        <taxon>Viridiplantae</taxon>
        <taxon>Streptophyta</taxon>
        <taxon>Embryophyta</taxon>
        <taxon>Tracheophyta</taxon>
        <taxon>Spermatophyta</taxon>
        <taxon>Magnoliopsida</taxon>
        <taxon>Ranunculales</taxon>
        <taxon>Ranunculaceae</taxon>
        <taxon>Thalictroideae</taxon>
        <taxon>Thalictrum</taxon>
    </lineage>
</organism>
<evidence type="ECO:0000313" key="2">
    <source>
        <dbReference type="EMBL" id="KAF5186346.1"/>
    </source>
</evidence>
<sequence length="132" mass="15438">MQISIYNIAEHAQGCAISTKERKTPWKSLLKSKPLSAGKEELTYCEPVYKDAVQKQWNLEGEVEIMLDGELFYFSFNNPVDRGYVIDEGSFHILGRHFVIRQWSVDVEESRGQITNIPIWVKFYKLPKFHRV</sequence>
<dbReference type="Pfam" id="PF14111">
    <property type="entry name" value="DUF4283"/>
    <property type="match status" value="1"/>
</dbReference>
<dbReference type="EMBL" id="JABWDY010029424">
    <property type="protein sequence ID" value="KAF5186346.1"/>
    <property type="molecule type" value="Genomic_DNA"/>
</dbReference>
<keyword evidence="3" id="KW-1185">Reference proteome</keyword>
<name>A0A7J6VML4_THATH</name>
<proteinExistence type="predicted"/>
<dbReference type="AlphaFoldDB" id="A0A7J6VML4"/>
<reference evidence="2 3" key="1">
    <citation type="submission" date="2020-06" db="EMBL/GenBank/DDBJ databases">
        <title>Transcriptomic and genomic resources for Thalictrum thalictroides and T. hernandezii: Facilitating candidate gene discovery in an emerging model plant lineage.</title>
        <authorList>
            <person name="Arias T."/>
            <person name="Riano-Pachon D.M."/>
            <person name="Di Stilio V.S."/>
        </authorList>
    </citation>
    <scope>NUCLEOTIDE SEQUENCE [LARGE SCALE GENOMIC DNA]</scope>
    <source>
        <strain evidence="3">cv. WT478/WT964</strain>
        <tissue evidence="2">Leaves</tissue>
    </source>
</reference>
<accession>A0A7J6VML4</accession>